<organism evidence="3 4">
    <name type="scientific">Pseudoscardovia radai</name>
    <dbReference type="NCBI Taxonomy" id="987066"/>
    <lineage>
        <taxon>Bacteria</taxon>
        <taxon>Bacillati</taxon>
        <taxon>Actinomycetota</taxon>
        <taxon>Actinomycetes</taxon>
        <taxon>Bifidobacteriales</taxon>
        <taxon>Bifidobacteriaceae</taxon>
        <taxon>Pseudoscardovia</taxon>
    </lineage>
</organism>
<keyword evidence="2" id="KW-0812">Transmembrane</keyword>
<feature type="region of interest" description="Disordered" evidence="1">
    <location>
        <begin position="1"/>
        <end position="24"/>
    </location>
</feature>
<feature type="transmembrane region" description="Helical" evidence="2">
    <location>
        <begin position="38"/>
        <end position="58"/>
    </location>
</feature>
<keyword evidence="4" id="KW-1185">Reference proteome</keyword>
<dbReference type="InterPro" id="IPR009706">
    <property type="entry name" value="DUF1287"/>
</dbReference>
<dbReference type="AlphaFoldDB" id="A0A261EUE8"/>
<dbReference type="Proteomes" id="UP000216725">
    <property type="component" value="Unassembled WGS sequence"/>
</dbReference>
<sequence>MRRDDGGIDAAPSTDDFDSTDFGSAVRRPDRMRAAGRIVAIVMIALLVALGAIAVTALRRGIPAVLRAGRTGTQGTAQSDSTASSESTWTGAPIAQFHSGHDEDGDGVDDQQDMLDGAKAYVATKPRYASRYYAGGYPDDGYGVCTDVVAQAMKASGYDLMQEVSDDIAAHPGDYAIDTPDANIDFRRVPTLKVFFAHTAVALTTDTSAIDEWQGGDIVIYDNHIAIVSDKRDADGVPYIIHHYSPDQASYEEDALRNWGAINGHYRLSE</sequence>
<feature type="compositionally biased region" description="Polar residues" evidence="1">
    <location>
        <begin position="71"/>
        <end position="89"/>
    </location>
</feature>
<comment type="caution">
    <text evidence="3">The sequence shown here is derived from an EMBL/GenBank/DDBJ whole genome shotgun (WGS) entry which is preliminary data.</text>
</comment>
<dbReference type="Pfam" id="PF06940">
    <property type="entry name" value="DUF1287"/>
    <property type="match status" value="1"/>
</dbReference>
<dbReference type="EMBL" id="MWWR01000017">
    <property type="protein sequence ID" value="OZG50494.1"/>
    <property type="molecule type" value="Genomic_DNA"/>
</dbReference>
<evidence type="ECO:0000256" key="2">
    <source>
        <dbReference type="SAM" id="Phobius"/>
    </source>
</evidence>
<gene>
    <name evidence="3" type="ORF">PSRA_1524</name>
</gene>
<keyword evidence="2" id="KW-1133">Transmembrane helix</keyword>
<accession>A0A261EUE8</accession>
<evidence type="ECO:0000313" key="3">
    <source>
        <dbReference type="EMBL" id="OZG50494.1"/>
    </source>
</evidence>
<reference evidence="3 4" key="1">
    <citation type="journal article" date="2017" name="BMC Genomics">
        <title>Comparative genomic and phylogenomic analyses of the Bifidobacteriaceae family.</title>
        <authorList>
            <person name="Lugli G.A."/>
            <person name="Milani C."/>
            <person name="Turroni F."/>
            <person name="Duranti S."/>
            <person name="Mancabelli L."/>
            <person name="Mangifesta M."/>
            <person name="Ferrario C."/>
            <person name="Modesto M."/>
            <person name="Mattarelli P."/>
            <person name="Jiri K."/>
            <person name="van Sinderen D."/>
            <person name="Ventura M."/>
        </authorList>
    </citation>
    <scope>NUCLEOTIDE SEQUENCE [LARGE SCALE GENOMIC DNA]</scope>
    <source>
        <strain evidence="3 4">DSM 24742</strain>
    </source>
</reference>
<name>A0A261EUE8_9BIFI</name>
<feature type="region of interest" description="Disordered" evidence="1">
    <location>
        <begin position="70"/>
        <end position="89"/>
    </location>
</feature>
<keyword evidence="2" id="KW-0472">Membrane</keyword>
<evidence type="ECO:0000313" key="4">
    <source>
        <dbReference type="Proteomes" id="UP000216725"/>
    </source>
</evidence>
<protein>
    <recommendedName>
        <fullName evidence="5">DUF1287 domain-containing protein</fullName>
    </recommendedName>
</protein>
<evidence type="ECO:0008006" key="5">
    <source>
        <dbReference type="Google" id="ProtNLM"/>
    </source>
</evidence>
<evidence type="ECO:0000256" key="1">
    <source>
        <dbReference type="SAM" id="MobiDB-lite"/>
    </source>
</evidence>
<proteinExistence type="predicted"/>